<proteinExistence type="predicted"/>
<evidence type="ECO:0000313" key="1">
    <source>
        <dbReference type="EMBL" id="CAD6258483.1"/>
    </source>
</evidence>
<gene>
    <name evidence="1" type="ORF">NCGR_LOCUS41955</name>
    <name evidence="2" type="ORF">NCGR_LOCUS66184</name>
</gene>
<name>A0A811SIT5_9POAL</name>
<dbReference type="Proteomes" id="UP000604825">
    <property type="component" value="Unassembled WGS sequence"/>
</dbReference>
<dbReference type="OrthoDB" id="610807at2759"/>
<protein>
    <submittedName>
        <fullName evidence="2">Uncharacterized protein</fullName>
    </submittedName>
</protein>
<dbReference type="EMBL" id="CAJGYO010000384">
    <property type="protein sequence ID" value="CAD6342086.1"/>
    <property type="molecule type" value="Genomic_DNA"/>
</dbReference>
<reference evidence="2" key="1">
    <citation type="submission" date="2020-10" db="EMBL/GenBank/DDBJ databases">
        <authorList>
            <person name="Han B."/>
            <person name="Lu T."/>
            <person name="Zhao Q."/>
            <person name="Huang X."/>
            <person name="Zhao Y."/>
        </authorList>
    </citation>
    <scope>NUCLEOTIDE SEQUENCE</scope>
</reference>
<comment type="caution">
    <text evidence="2">The sequence shown here is derived from an EMBL/GenBank/DDBJ whole genome shotgun (WGS) entry which is preliminary data.</text>
</comment>
<dbReference type="EMBL" id="CAJGYO010000010">
    <property type="protein sequence ID" value="CAD6258483.1"/>
    <property type="molecule type" value="Genomic_DNA"/>
</dbReference>
<evidence type="ECO:0000313" key="2">
    <source>
        <dbReference type="EMBL" id="CAD6342086.1"/>
    </source>
</evidence>
<organism evidence="2 3">
    <name type="scientific">Miscanthus lutarioriparius</name>
    <dbReference type="NCBI Taxonomy" id="422564"/>
    <lineage>
        <taxon>Eukaryota</taxon>
        <taxon>Viridiplantae</taxon>
        <taxon>Streptophyta</taxon>
        <taxon>Embryophyta</taxon>
        <taxon>Tracheophyta</taxon>
        <taxon>Spermatophyta</taxon>
        <taxon>Magnoliopsida</taxon>
        <taxon>Liliopsida</taxon>
        <taxon>Poales</taxon>
        <taxon>Poaceae</taxon>
        <taxon>PACMAD clade</taxon>
        <taxon>Panicoideae</taxon>
        <taxon>Andropogonodae</taxon>
        <taxon>Andropogoneae</taxon>
        <taxon>Saccharinae</taxon>
        <taxon>Miscanthus</taxon>
    </lineage>
</organism>
<accession>A0A811SIT5</accession>
<dbReference type="PANTHER" id="PTHR33207">
    <property type="entry name" value="F-BOX DOMAIN CONTAINING PROTEIN-RELATED"/>
    <property type="match status" value="1"/>
</dbReference>
<dbReference type="AlphaFoldDB" id="A0A811SIT5"/>
<keyword evidence="3" id="KW-1185">Reference proteome</keyword>
<evidence type="ECO:0000313" key="3">
    <source>
        <dbReference type="Proteomes" id="UP000604825"/>
    </source>
</evidence>
<sequence length="208" mass="23755">MEWQVVLPDMDWQVVLPWSDRYATGTVVNGFVCWDGKFCVVNVLQCMLSVWLWAGDGGGVGRFMLHKTFSLRANVSEITECSEEADVRMRPMAVINGFVYLSLIIDYYGDPRSPEWFLSFCLETAEVNLLHKESHPIWWSVDPYIMDVETEVTGNISEDDDPMSTEEASPVLFTALQSFKEKLIDDGNLNFAEIEFFVPDDERNSLLS</sequence>